<dbReference type="InParanoid" id="A0A1Y1NCY4"/>
<organism evidence="3">
    <name type="scientific">Photinus pyralis</name>
    <name type="common">Common eastern firefly</name>
    <name type="synonym">Lampyris pyralis</name>
    <dbReference type="NCBI Taxonomy" id="7054"/>
    <lineage>
        <taxon>Eukaryota</taxon>
        <taxon>Metazoa</taxon>
        <taxon>Ecdysozoa</taxon>
        <taxon>Arthropoda</taxon>
        <taxon>Hexapoda</taxon>
        <taxon>Insecta</taxon>
        <taxon>Pterygota</taxon>
        <taxon>Neoptera</taxon>
        <taxon>Endopterygota</taxon>
        <taxon>Coleoptera</taxon>
        <taxon>Polyphaga</taxon>
        <taxon>Elateriformia</taxon>
        <taxon>Elateroidea</taxon>
        <taxon>Lampyridae</taxon>
        <taxon>Lampyrinae</taxon>
        <taxon>Photinus</taxon>
    </lineage>
</organism>
<name>A0A1Y1NCY4_PHOPY</name>
<dbReference type="EMBL" id="VVIM01000009">
    <property type="protein sequence ID" value="KAB0793422.1"/>
    <property type="molecule type" value="Genomic_DNA"/>
</dbReference>
<dbReference type="CDD" id="cd00064">
    <property type="entry name" value="FU"/>
    <property type="match status" value="1"/>
</dbReference>
<dbReference type="AlphaFoldDB" id="A0A1Y1NCY4"/>
<gene>
    <name evidence="4" type="ORF">PPYR_13042</name>
</gene>
<dbReference type="Proteomes" id="UP000327044">
    <property type="component" value="Unassembled WGS sequence"/>
</dbReference>
<reference evidence="3" key="1">
    <citation type="journal article" date="2016" name="Sci. Rep.">
        <title>Molecular characterization of firefly nuptial gifts: a multi-omics approach sheds light on postcopulatory sexual selection.</title>
        <authorList>
            <person name="Al-Wathiqui N."/>
            <person name="Fallon T.R."/>
            <person name="South A."/>
            <person name="Weng J.K."/>
            <person name="Lewis S.M."/>
        </authorList>
    </citation>
    <scope>NUCLEOTIDE SEQUENCE</scope>
</reference>
<keyword evidence="1" id="KW-1133">Transmembrane helix</keyword>
<evidence type="ECO:0000313" key="5">
    <source>
        <dbReference type="Proteomes" id="UP000327044"/>
    </source>
</evidence>
<feature type="chain" id="PRO_5036029949" description="4Fe-4S ferredoxin-type domain-containing protein" evidence="2">
    <location>
        <begin position="24"/>
        <end position="358"/>
    </location>
</feature>
<reference evidence="4 5" key="2">
    <citation type="journal article" date="2018" name="Elife">
        <title>Firefly genomes illuminate parallel origins of bioluminescence in beetles.</title>
        <authorList>
            <person name="Fallon T.R."/>
            <person name="Lower S.E."/>
            <person name="Chang C.H."/>
            <person name="Bessho-Uehara M."/>
            <person name="Martin G.J."/>
            <person name="Bewick A.J."/>
            <person name="Behringer M."/>
            <person name="Debat H.J."/>
            <person name="Wong I."/>
            <person name="Day J.C."/>
            <person name="Suvorov A."/>
            <person name="Silva C.J."/>
            <person name="Stanger-Hall K.F."/>
            <person name="Hall D.W."/>
            <person name="Schmitz R.J."/>
            <person name="Nelson D.R."/>
            <person name="Lewis S.M."/>
            <person name="Shigenobu S."/>
            <person name="Bybee S.M."/>
            <person name="Larracuente A.M."/>
            <person name="Oba Y."/>
            <person name="Weng J.K."/>
        </authorList>
    </citation>
    <scope>NUCLEOTIDE SEQUENCE [LARGE SCALE GENOMIC DNA]</scope>
    <source>
        <strain evidence="4">1611_PpyrPB1</strain>
        <tissue evidence="4">Whole body</tissue>
    </source>
</reference>
<keyword evidence="5" id="KW-1185">Reference proteome</keyword>
<evidence type="ECO:0000256" key="1">
    <source>
        <dbReference type="SAM" id="Phobius"/>
    </source>
</evidence>
<protein>
    <recommendedName>
        <fullName evidence="6">4Fe-4S ferredoxin-type domain-containing protein</fullName>
    </recommendedName>
</protein>
<keyword evidence="1" id="KW-0812">Transmembrane</keyword>
<evidence type="ECO:0000256" key="2">
    <source>
        <dbReference type="SAM" id="SignalP"/>
    </source>
</evidence>
<reference evidence="4" key="3">
    <citation type="submission" date="2019-08" db="EMBL/GenBank/DDBJ databases">
        <authorList>
            <consortium name="Photinus pyralis genome working group"/>
            <person name="Fallon T.R."/>
            <person name="Sander Lower S.E."/>
            <person name="Weng J.-K."/>
        </authorList>
    </citation>
    <scope>NUCLEOTIDE SEQUENCE</scope>
    <source>
        <strain evidence="4">1611_PpyrPB1</strain>
        <tissue evidence="4">Whole body</tissue>
    </source>
</reference>
<dbReference type="FunCoup" id="A0A1Y1NCY4">
    <property type="interactions" value="53"/>
</dbReference>
<proteinExistence type="predicted"/>
<evidence type="ECO:0008006" key="6">
    <source>
        <dbReference type="Google" id="ProtNLM"/>
    </source>
</evidence>
<feature type="transmembrane region" description="Helical" evidence="1">
    <location>
        <begin position="96"/>
        <end position="120"/>
    </location>
</feature>
<feature type="signal peptide" evidence="2">
    <location>
        <begin position="1"/>
        <end position="23"/>
    </location>
</feature>
<keyword evidence="2" id="KW-0732">Signal</keyword>
<dbReference type="EMBL" id="GEZM01006394">
    <property type="protein sequence ID" value="JAV95772.1"/>
    <property type="molecule type" value="Transcribed_RNA"/>
</dbReference>
<keyword evidence="1" id="KW-0472">Membrane</keyword>
<evidence type="ECO:0000313" key="3">
    <source>
        <dbReference type="EMBL" id="JAV95772.1"/>
    </source>
</evidence>
<evidence type="ECO:0000313" key="4">
    <source>
        <dbReference type="EMBL" id="KAB0793422.1"/>
    </source>
</evidence>
<accession>A0A1Y1NCY4</accession>
<dbReference type="InterPro" id="IPR006212">
    <property type="entry name" value="Furin_repeat"/>
</dbReference>
<sequence>MCIFGDVPFSFYLLLLIVRLGECQTSNLTGCKQEPLCLKCGSAGCIKCPHLIVYSTRKCVDSCPSGYQIQWSKSLDYMGQTCTQTSTSIGLSPASLSILVGVLCGIIFSVFIVTFAVFYLRRKRSYLHYVIETSSDVDDSPEKRDFIKQLEHFRPYARTFLEMLNDTRRQVRELHSEADNTAASAYKPVIRDLAKILLLLNRPVEVLAVPDDWERLHRWAEKLLRRHGQMGDVSQSQVNQLIKFLQTPSISKDPEEYSRASTTLSTFKPDQNYGSSPSLTGQPLKNFSDSADSGNFTSPLNPQWQFNYPVMSNKHFNSSQFIPSQWKSSREYLNNPYLLEDDFLQLGFRPQDEITTEL</sequence>
<dbReference type="OrthoDB" id="7323052at2759"/>